<dbReference type="InterPro" id="IPR010982">
    <property type="entry name" value="Lambda_DNA-bd_dom_sf"/>
</dbReference>
<evidence type="ECO:0000256" key="1">
    <source>
        <dbReference type="ARBA" id="ARBA00023125"/>
    </source>
</evidence>
<sequence>MRMYNPPHPMAIVREDILPELNITVTESARQLGISRVTLSRLLNEKSAITPDMAIRLHKWLGRGPSPETWLKMQLAYDLWQTQQKNKEYNVIPIEYDENDSAVLASA</sequence>
<organism evidence="3 4">
    <name type="scientific">Pasteurella atlantica</name>
    <dbReference type="NCBI Taxonomy" id="2827233"/>
    <lineage>
        <taxon>Bacteria</taxon>
        <taxon>Pseudomonadati</taxon>
        <taxon>Pseudomonadota</taxon>
        <taxon>Gammaproteobacteria</taxon>
        <taxon>Pasteurellales</taxon>
        <taxon>Pasteurellaceae</taxon>
        <taxon>Pasteurella</taxon>
    </lineage>
</organism>
<evidence type="ECO:0000259" key="2">
    <source>
        <dbReference type="PROSITE" id="PS50943"/>
    </source>
</evidence>
<reference evidence="3" key="1">
    <citation type="journal article" date="2023" name="Front. Microbiol.">
        <title>Phylogeography and host specificity of Pasteurellaceae pathogenic to sea-farmed fish in the north-east Atlantic.</title>
        <authorList>
            <person name="Gulla S."/>
            <person name="Colquhoun D.J."/>
            <person name="Olsen A.B."/>
            <person name="Spilsberg B."/>
            <person name="Lagesen K."/>
            <person name="Aakesson C.P."/>
            <person name="Strom S."/>
            <person name="Manji F."/>
            <person name="Birkbeck T.H."/>
            <person name="Nilsen H.K."/>
        </authorList>
    </citation>
    <scope>NUCLEOTIDE SEQUENCE</scope>
    <source>
        <strain evidence="3">VIB1234</strain>
    </source>
</reference>
<evidence type="ECO:0000313" key="4">
    <source>
        <dbReference type="Proteomes" id="UP001230466"/>
    </source>
</evidence>
<keyword evidence="1" id="KW-0238">DNA-binding</keyword>
<dbReference type="GO" id="GO:0003677">
    <property type="term" value="F:DNA binding"/>
    <property type="evidence" value="ECO:0007669"/>
    <property type="project" value="UniProtKB-KW"/>
</dbReference>
<dbReference type="NCBIfam" id="TIGR02607">
    <property type="entry name" value="antidote_HigA"/>
    <property type="match status" value="1"/>
</dbReference>
<dbReference type="CDD" id="cd00093">
    <property type="entry name" value="HTH_XRE"/>
    <property type="match status" value="1"/>
</dbReference>
<dbReference type="PROSITE" id="PS50943">
    <property type="entry name" value="HTH_CROC1"/>
    <property type="match status" value="1"/>
</dbReference>
<protein>
    <submittedName>
        <fullName evidence="3">HigA family addiction module antitoxin</fullName>
    </submittedName>
</protein>
<comment type="caution">
    <text evidence="3">The sequence shown here is derived from an EMBL/GenBank/DDBJ whole genome shotgun (WGS) entry which is preliminary data.</text>
</comment>
<feature type="domain" description="HTH cro/C1-type" evidence="2">
    <location>
        <begin position="20"/>
        <end position="71"/>
    </location>
</feature>
<evidence type="ECO:0000313" key="3">
    <source>
        <dbReference type="EMBL" id="MDP8187345.1"/>
    </source>
</evidence>
<dbReference type="Gene3D" id="1.10.260.40">
    <property type="entry name" value="lambda repressor-like DNA-binding domains"/>
    <property type="match status" value="1"/>
</dbReference>
<dbReference type="RefSeq" id="WP_211597986.1">
    <property type="nucleotide sequence ID" value="NZ_JAGRQI010000010.1"/>
</dbReference>
<proteinExistence type="predicted"/>
<dbReference type="EMBL" id="JASAYJ010000010">
    <property type="protein sequence ID" value="MDP8187345.1"/>
    <property type="molecule type" value="Genomic_DNA"/>
</dbReference>
<dbReference type="PANTHER" id="PTHR36924">
    <property type="entry name" value="ANTITOXIN HIGA-1"/>
    <property type="match status" value="1"/>
</dbReference>
<dbReference type="Pfam" id="PF01381">
    <property type="entry name" value="HTH_3"/>
    <property type="match status" value="1"/>
</dbReference>
<dbReference type="SUPFAM" id="SSF47413">
    <property type="entry name" value="lambda repressor-like DNA-binding domains"/>
    <property type="match status" value="1"/>
</dbReference>
<accession>A0AAW8CMZ8</accession>
<dbReference type="InterPro" id="IPR013430">
    <property type="entry name" value="Toxin_antidote_HigA"/>
</dbReference>
<dbReference type="Proteomes" id="UP001230466">
    <property type="component" value="Unassembled WGS sequence"/>
</dbReference>
<dbReference type="PANTHER" id="PTHR36924:SF1">
    <property type="entry name" value="ANTITOXIN HIGA-1"/>
    <property type="match status" value="1"/>
</dbReference>
<dbReference type="AlphaFoldDB" id="A0AAW8CMZ8"/>
<gene>
    <name evidence="3" type="ORF">QJU78_06105</name>
</gene>
<name>A0AAW8CMZ8_9PAST</name>
<dbReference type="InterPro" id="IPR001387">
    <property type="entry name" value="Cro/C1-type_HTH"/>
</dbReference>